<accession>A0ACC2RKG1</accession>
<protein>
    <submittedName>
        <fullName evidence="1">Uncharacterized protein</fullName>
    </submittedName>
</protein>
<evidence type="ECO:0000313" key="1">
    <source>
        <dbReference type="EMBL" id="KAJ9050516.1"/>
    </source>
</evidence>
<organism evidence="1 2">
    <name type="scientific">Entomophthora muscae</name>
    <dbReference type="NCBI Taxonomy" id="34485"/>
    <lineage>
        <taxon>Eukaryota</taxon>
        <taxon>Fungi</taxon>
        <taxon>Fungi incertae sedis</taxon>
        <taxon>Zoopagomycota</taxon>
        <taxon>Entomophthoromycotina</taxon>
        <taxon>Entomophthoromycetes</taxon>
        <taxon>Entomophthorales</taxon>
        <taxon>Entomophthoraceae</taxon>
        <taxon>Entomophthora</taxon>
    </lineage>
</organism>
<reference evidence="1" key="1">
    <citation type="submission" date="2022-04" db="EMBL/GenBank/DDBJ databases">
        <title>Genome of the entomopathogenic fungus Entomophthora muscae.</title>
        <authorList>
            <person name="Elya C."/>
            <person name="Lovett B.R."/>
            <person name="Lee E."/>
            <person name="Macias A.M."/>
            <person name="Hajek A.E."/>
            <person name="De Bivort B.L."/>
            <person name="Kasson M.T."/>
            <person name="De Fine Licht H.H."/>
            <person name="Stajich J.E."/>
        </authorList>
    </citation>
    <scope>NUCLEOTIDE SEQUENCE</scope>
    <source>
        <strain evidence="1">Berkeley</strain>
    </source>
</reference>
<comment type="caution">
    <text evidence="1">The sequence shown here is derived from an EMBL/GenBank/DDBJ whole genome shotgun (WGS) entry which is preliminary data.</text>
</comment>
<dbReference type="Proteomes" id="UP001165960">
    <property type="component" value="Unassembled WGS sequence"/>
</dbReference>
<gene>
    <name evidence="1" type="ORF">DSO57_1013755</name>
</gene>
<evidence type="ECO:0000313" key="2">
    <source>
        <dbReference type="Proteomes" id="UP001165960"/>
    </source>
</evidence>
<sequence>MGMSLALVNFTSWATISQTPASHQEILDAVLNRIRFKTHHSTKSSRPKTYAMVSHISFQWLPAERVSDFKACPERETCILRSQKPVKVSYSVTSHARFRHEEWYHILQPIAPQINVSVTAPRFSPPFSIAFYGKSIRTIIFKPLAWKIQGHIIKSSKSKSKSYLRHTTFTAILPVVLPAGHLDGAFTLLDICNPPNNSFHKIPFLNDVHHFLCSAHSSK</sequence>
<keyword evidence="2" id="KW-1185">Reference proteome</keyword>
<dbReference type="EMBL" id="QTSX02007151">
    <property type="protein sequence ID" value="KAJ9050516.1"/>
    <property type="molecule type" value="Genomic_DNA"/>
</dbReference>
<proteinExistence type="predicted"/>
<name>A0ACC2RKG1_9FUNG</name>